<protein>
    <submittedName>
        <fullName evidence="1">GNAT family N-acetyltransferase</fullName>
    </submittedName>
</protein>
<organism evidence="1">
    <name type="scientific">Salmonella enterica</name>
    <name type="common">Salmonella choleraesuis</name>
    <dbReference type="NCBI Taxonomy" id="28901"/>
    <lineage>
        <taxon>Bacteria</taxon>
        <taxon>Pseudomonadati</taxon>
        <taxon>Pseudomonadota</taxon>
        <taxon>Gammaproteobacteria</taxon>
        <taxon>Enterobacterales</taxon>
        <taxon>Enterobacteriaceae</taxon>
        <taxon>Salmonella</taxon>
    </lineage>
</organism>
<evidence type="ECO:0000313" key="1">
    <source>
        <dbReference type="EMBL" id="MFX65109.1"/>
    </source>
</evidence>
<feature type="non-terminal residue" evidence="1">
    <location>
        <position position="33"/>
    </location>
</feature>
<comment type="caution">
    <text evidence="1">The sequence shown here is derived from an EMBL/GenBank/DDBJ whole genome shotgun (WGS) entry which is preliminary data.</text>
</comment>
<gene>
    <name evidence="1" type="ORF">ED173_19845</name>
</gene>
<name>A0A3J8WT94_SALER</name>
<sequence>MSSTPFPPVLRRISASDNAAIAHVIRQVSAEYG</sequence>
<dbReference type="AlphaFoldDB" id="A0A3J8WT94"/>
<dbReference type="Proteomes" id="UP000885417">
    <property type="component" value="Unassembled WGS sequence"/>
</dbReference>
<proteinExistence type="predicted"/>
<accession>A0A3J8WT94</accession>
<dbReference type="EMBL" id="RNGN01000097">
    <property type="protein sequence ID" value="MFX65109.1"/>
    <property type="molecule type" value="Genomic_DNA"/>
</dbReference>
<dbReference type="GO" id="GO:0016740">
    <property type="term" value="F:transferase activity"/>
    <property type="evidence" value="ECO:0007669"/>
    <property type="project" value="UniProtKB-KW"/>
</dbReference>
<keyword evidence="1" id="KW-0808">Transferase</keyword>
<reference evidence="1" key="1">
    <citation type="submission" date="2018-10" db="EMBL/GenBank/DDBJ databases">
        <authorList>
            <consortium name="PulseNet: The National Subtyping Network for Foodborne Disease Surveillance"/>
            <person name="Tarr C.L."/>
            <person name="Trees E."/>
            <person name="Katz L.S."/>
            <person name="Carleton-Romer H.A."/>
            <person name="Stroika S."/>
            <person name="Kucerova Z."/>
            <person name="Roache K.F."/>
            <person name="Sabol A.L."/>
            <person name="Besser J."/>
            <person name="Gerner-Smidt P."/>
        </authorList>
    </citation>
    <scope>NUCLEOTIDE SEQUENCE [LARGE SCALE GENOMIC DNA]</scope>
    <source>
        <strain evidence="1">PNUSAS059279</strain>
    </source>
</reference>